<reference evidence="1" key="1">
    <citation type="submission" date="2022-12" db="EMBL/GenBank/DDBJ databases">
        <title>Paracoccus sp. EF6 isolated from a lake water.</title>
        <authorList>
            <person name="Liu H."/>
        </authorList>
    </citation>
    <scope>NUCLEOTIDE SEQUENCE</scope>
    <source>
        <strain evidence="1">EF6</strain>
    </source>
</reference>
<keyword evidence="2" id="KW-1185">Reference proteome</keyword>
<protein>
    <submittedName>
        <fullName evidence="1">Uncharacterized protein</fullName>
    </submittedName>
</protein>
<dbReference type="EMBL" id="JAPTYD010000028">
    <property type="protein sequence ID" value="MCZ0963097.1"/>
    <property type="molecule type" value="Genomic_DNA"/>
</dbReference>
<name>A0ABT4J7J0_9RHOB</name>
<gene>
    <name evidence="1" type="ORF">OU682_15880</name>
</gene>
<sequence length="123" mass="13438">MPPETFTGRIRFLLLQPVDALRYAHGTPAATLGGLKAAAMTLLLVNFAFGLTLYHHGAMLDAVLGISSGLHTILVYAQRVFDLFARACSSIWSSCAEEPDIFIYFARRTGTCAVKAGCYNHER</sequence>
<evidence type="ECO:0000313" key="2">
    <source>
        <dbReference type="Proteomes" id="UP001149822"/>
    </source>
</evidence>
<dbReference type="Proteomes" id="UP001149822">
    <property type="component" value="Unassembled WGS sequence"/>
</dbReference>
<accession>A0ABT4J7J0</accession>
<evidence type="ECO:0000313" key="1">
    <source>
        <dbReference type="EMBL" id="MCZ0963097.1"/>
    </source>
</evidence>
<dbReference type="RefSeq" id="WP_268943158.1">
    <property type="nucleotide sequence ID" value="NZ_JAPTYD010000028.1"/>
</dbReference>
<proteinExistence type="predicted"/>
<organism evidence="1 2">
    <name type="scientific">Paracoccus benzoatiresistens</name>
    <dbReference type="NCBI Taxonomy" id="2997341"/>
    <lineage>
        <taxon>Bacteria</taxon>
        <taxon>Pseudomonadati</taxon>
        <taxon>Pseudomonadota</taxon>
        <taxon>Alphaproteobacteria</taxon>
        <taxon>Rhodobacterales</taxon>
        <taxon>Paracoccaceae</taxon>
        <taxon>Paracoccus</taxon>
    </lineage>
</organism>
<comment type="caution">
    <text evidence="1">The sequence shown here is derived from an EMBL/GenBank/DDBJ whole genome shotgun (WGS) entry which is preliminary data.</text>
</comment>